<keyword evidence="1" id="KW-0812">Transmembrane</keyword>
<dbReference type="GO" id="GO:0007274">
    <property type="term" value="P:neuromuscular synaptic transmission"/>
    <property type="evidence" value="ECO:0007669"/>
    <property type="project" value="TreeGrafter"/>
</dbReference>
<dbReference type="InParanoid" id="A0A194QTN0"/>
<feature type="transmembrane region" description="Helical" evidence="1">
    <location>
        <begin position="129"/>
        <end position="148"/>
    </location>
</feature>
<dbReference type="GO" id="GO:0042734">
    <property type="term" value="C:presynaptic membrane"/>
    <property type="evidence" value="ECO:0007669"/>
    <property type="project" value="TreeGrafter"/>
</dbReference>
<feature type="transmembrane region" description="Helical" evidence="1">
    <location>
        <begin position="168"/>
        <end position="187"/>
    </location>
</feature>
<keyword evidence="1" id="KW-1133">Transmembrane helix</keyword>
<feature type="transmembrane region" description="Helical" evidence="1">
    <location>
        <begin position="89"/>
        <end position="108"/>
    </location>
</feature>
<sequence>MSGNEDKVNNDNLEHSEVLLHQEKVQNGEIFVIKNNDVNSESLEFRCDHLSYGDAVFAMFVVAPLVVSVWRSTWGIMELHSNMFPYVQIYLLGIMIHISFALVRSYLLSRSRPRSEESNSRLRWIRERLLSRIYGYIFILSCIMHWRGGWGLFDMLVAVIIPETDDPHRPVLIATLTMFLYACIVAVRSAKNLLASPYFVVTDGKMETYQFETRFRSQVSGKILP</sequence>
<organism evidence="2 3">
    <name type="scientific">Papilio machaon</name>
    <name type="common">Old World swallowtail butterfly</name>
    <dbReference type="NCBI Taxonomy" id="76193"/>
    <lineage>
        <taxon>Eukaryota</taxon>
        <taxon>Metazoa</taxon>
        <taxon>Ecdysozoa</taxon>
        <taxon>Arthropoda</taxon>
        <taxon>Hexapoda</taxon>
        <taxon>Insecta</taxon>
        <taxon>Pterygota</taxon>
        <taxon>Neoptera</taxon>
        <taxon>Endopterygota</taxon>
        <taxon>Lepidoptera</taxon>
        <taxon>Glossata</taxon>
        <taxon>Ditrysia</taxon>
        <taxon>Papilionoidea</taxon>
        <taxon>Papilionidae</taxon>
        <taxon>Papilioninae</taxon>
        <taxon>Papilio</taxon>
    </lineage>
</organism>
<dbReference type="Pfam" id="PF15993">
    <property type="entry name" value="Fuseless"/>
    <property type="match status" value="1"/>
</dbReference>
<dbReference type="Proteomes" id="UP000053240">
    <property type="component" value="Unassembled WGS sequence"/>
</dbReference>
<dbReference type="AlphaFoldDB" id="A0A194QTN0"/>
<keyword evidence="3" id="KW-1185">Reference proteome</keyword>
<evidence type="ECO:0000256" key="1">
    <source>
        <dbReference type="SAM" id="Phobius"/>
    </source>
</evidence>
<dbReference type="GO" id="GO:0070073">
    <property type="term" value="P:clustering of voltage-gated calcium channels"/>
    <property type="evidence" value="ECO:0007669"/>
    <property type="project" value="TreeGrafter"/>
</dbReference>
<feature type="transmembrane region" description="Helical" evidence="1">
    <location>
        <begin position="55"/>
        <end position="77"/>
    </location>
</feature>
<evidence type="ECO:0000313" key="2">
    <source>
        <dbReference type="EMBL" id="KPJ06901.1"/>
    </source>
</evidence>
<name>A0A194QTN0_PAPMA</name>
<proteinExistence type="predicted"/>
<accession>A0A194QTN0</accession>
<keyword evidence="1" id="KW-0472">Membrane</keyword>
<reference evidence="2 3" key="1">
    <citation type="journal article" date="2015" name="Nat. Commun.">
        <title>Outbred genome sequencing and CRISPR/Cas9 gene editing in butterflies.</title>
        <authorList>
            <person name="Li X."/>
            <person name="Fan D."/>
            <person name="Zhang W."/>
            <person name="Liu G."/>
            <person name="Zhang L."/>
            <person name="Zhao L."/>
            <person name="Fang X."/>
            <person name="Chen L."/>
            <person name="Dong Y."/>
            <person name="Chen Y."/>
            <person name="Ding Y."/>
            <person name="Zhao R."/>
            <person name="Feng M."/>
            <person name="Zhu Y."/>
            <person name="Feng Y."/>
            <person name="Jiang X."/>
            <person name="Zhu D."/>
            <person name="Xiang H."/>
            <person name="Feng X."/>
            <person name="Li S."/>
            <person name="Wang J."/>
            <person name="Zhang G."/>
            <person name="Kronforst M.R."/>
            <person name="Wang W."/>
        </authorList>
    </citation>
    <scope>NUCLEOTIDE SEQUENCE [LARGE SCALE GENOMIC DNA]</scope>
    <source>
        <strain evidence="2">Ya'a_city_454_Pm</strain>
        <tissue evidence="2">Whole body</tissue>
    </source>
</reference>
<dbReference type="InterPro" id="IPR032751">
    <property type="entry name" value="Fuseless"/>
</dbReference>
<dbReference type="PANTHER" id="PTHR35270">
    <property type="entry name" value="FUSELESS, ISOFORM A"/>
    <property type="match status" value="1"/>
</dbReference>
<dbReference type="EMBL" id="KQ461194">
    <property type="protein sequence ID" value="KPJ06901.1"/>
    <property type="molecule type" value="Genomic_DNA"/>
</dbReference>
<dbReference type="PANTHER" id="PTHR35270:SF2">
    <property type="entry name" value="FUSELESS, ISOFORM A"/>
    <property type="match status" value="1"/>
</dbReference>
<evidence type="ECO:0000313" key="3">
    <source>
        <dbReference type="Proteomes" id="UP000053240"/>
    </source>
</evidence>
<protein>
    <submittedName>
        <fullName evidence="2">Uncharacterized protein</fullName>
    </submittedName>
</protein>
<dbReference type="GO" id="GO:0007270">
    <property type="term" value="P:neuron-neuron synaptic transmission"/>
    <property type="evidence" value="ECO:0007669"/>
    <property type="project" value="TreeGrafter"/>
</dbReference>
<gene>
    <name evidence="2" type="ORF">RR48_11400</name>
</gene>